<feature type="transmembrane region" description="Helical" evidence="9">
    <location>
        <begin position="253"/>
        <end position="274"/>
    </location>
</feature>
<evidence type="ECO:0000256" key="2">
    <source>
        <dbReference type="ARBA" id="ARBA00022448"/>
    </source>
</evidence>
<keyword evidence="7 9" id="KW-0472">Membrane</keyword>
<dbReference type="GO" id="GO:0022857">
    <property type="term" value="F:transmembrane transporter activity"/>
    <property type="evidence" value="ECO:0007669"/>
    <property type="project" value="InterPro"/>
</dbReference>
<dbReference type="NCBIfam" id="TIGR03409">
    <property type="entry name" value="urea_trans_UrtB"/>
    <property type="match status" value="1"/>
</dbReference>
<dbReference type="EMBL" id="LJQP01000226">
    <property type="protein sequence ID" value="KPX68797.1"/>
    <property type="molecule type" value="Genomic_DNA"/>
</dbReference>
<feature type="transmembrane region" description="Helical" evidence="9">
    <location>
        <begin position="169"/>
        <end position="187"/>
    </location>
</feature>
<evidence type="ECO:0000256" key="3">
    <source>
        <dbReference type="ARBA" id="ARBA00022475"/>
    </source>
</evidence>
<evidence type="ECO:0000256" key="5">
    <source>
        <dbReference type="ARBA" id="ARBA00022970"/>
    </source>
</evidence>
<evidence type="ECO:0000313" key="10">
    <source>
        <dbReference type="EMBL" id="KPX68797.1"/>
    </source>
</evidence>
<dbReference type="Proteomes" id="UP000050265">
    <property type="component" value="Unassembled WGS sequence"/>
</dbReference>
<dbReference type="CDD" id="cd06582">
    <property type="entry name" value="TM_PBP1_LivH_like"/>
    <property type="match status" value="1"/>
</dbReference>
<feature type="transmembrane region" description="Helical" evidence="9">
    <location>
        <begin position="117"/>
        <end position="135"/>
    </location>
</feature>
<feature type="transmembrane region" description="Helical" evidence="9">
    <location>
        <begin position="220"/>
        <end position="241"/>
    </location>
</feature>
<evidence type="ECO:0000256" key="1">
    <source>
        <dbReference type="ARBA" id="ARBA00004429"/>
    </source>
</evidence>
<evidence type="ECO:0000256" key="4">
    <source>
        <dbReference type="ARBA" id="ARBA00022692"/>
    </source>
</evidence>
<evidence type="ECO:0000256" key="9">
    <source>
        <dbReference type="SAM" id="Phobius"/>
    </source>
</evidence>
<dbReference type="PANTHER" id="PTHR11795:SF447">
    <property type="entry name" value="ABC TRANSPORTER PERMEASE PROTEIN"/>
    <property type="match status" value="1"/>
</dbReference>
<dbReference type="GO" id="GO:0006865">
    <property type="term" value="P:amino acid transport"/>
    <property type="evidence" value="ECO:0007669"/>
    <property type="project" value="UniProtKB-KW"/>
</dbReference>
<evidence type="ECO:0000256" key="8">
    <source>
        <dbReference type="ARBA" id="ARBA00037998"/>
    </source>
</evidence>
<dbReference type="AlphaFoldDB" id="A0A0P9UD79"/>
<evidence type="ECO:0000313" key="11">
    <source>
        <dbReference type="Proteomes" id="UP000050265"/>
    </source>
</evidence>
<evidence type="ECO:0000256" key="6">
    <source>
        <dbReference type="ARBA" id="ARBA00022989"/>
    </source>
</evidence>
<feature type="transmembrane region" description="Helical" evidence="9">
    <location>
        <begin position="85"/>
        <end position="105"/>
    </location>
</feature>
<feature type="transmembrane region" description="Helical" evidence="9">
    <location>
        <begin position="26"/>
        <end position="53"/>
    </location>
</feature>
<dbReference type="InterPro" id="IPR001851">
    <property type="entry name" value="ABC_transp_permease"/>
</dbReference>
<protein>
    <submittedName>
        <fullName evidence="10">Inner-membrane translocator</fullName>
    </submittedName>
</protein>
<evidence type="ECO:0000256" key="7">
    <source>
        <dbReference type="ARBA" id="ARBA00023136"/>
    </source>
</evidence>
<keyword evidence="2" id="KW-0813">Transport</keyword>
<comment type="similarity">
    <text evidence="8">Belongs to the binding-protein-dependent transport system permease family. LivHM subfamily.</text>
</comment>
<dbReference type="PANTHER" id="PTHR11795">
    <property type="entry name" value="BRANCHED-CHAIN AMINO ACID TRANSPORT SYSTEM PERMEASE PROTEIN LIVH"/>
    <property type="match status" value="1"/>
</dbReference>
<name>A0A0P9UD79_PSEAV</name>
<gene>
    <name evidence="10" type="ORF">ALO35_05189</name>
</gene>
<dbReference type="PATRIC" id="fig|53707.9.peg.3830"/>
<keyword evidence="5" id="KW-0029">Amino-acid transport</keyword>
<feature type="transmembrane region" description="Helical" evidence="9">
    <location>
        <begin position="281"/>
        <end position="304"/>
    </location>
</feature>
<proteinExistence type="inferred from homology"/>
<keyword evidence="6 9" id="KW-1133">Transmembrane helix</keyword>
<keyword evidence="3" id="KW-1003">Cell membrane</keyword>
<keyword evidence="4 9" id="KW-0812">Transmembrane</keyword>
<comment type="subcellular location">
    <subcellularLocation>
        <location evidence="1">Cell inner membrane</location>
        <topology evidence="1">Multi-pass membrane protein</topology>
    </subcellularLocation>
</comment>
<comment type="caution">
    <text evidence="10">The sequence shown here is derived from an EMBL/GenBank/DDBJ whole genome shotgun (WGS) entry which is preliminary data.</text>
</comment>
<dbReference type="Pfam" id="PF02653">
    <property type="entry name" value="BPD_transp_2"/>
    <property type="match status" value="1"/>
</dbReference>
<dbReference type="InterPro" id="IPR017779">
    <property type="entry name" value="ABC_UrtB_bac"/>
</dbReference>
<dbReference type="GO" id="GO:0005886">
    <property type="term" value="C:plasma membrane"/>
    <property type="evidence" value="ECO:0007669"/>
    <property type="project" value="UniProtKB-SubCell"/>
</dbReference>
<accession>A0A0P9UD79</accession>
<organism evidence="10 11">
    <name type="scientific">Pseudomonas amygdali pv. lachrymans</name>
    <name type="common">Pseudomonas syringae pv. lachrymans</name>
    <dbReference type="NCBI Taxonomy" id="53707"/>
    <lineage>
        <taxon>Bacteria</taxon>
        <taxon>Pseudomonadati</taxon>
        <taxon>Pseudomonadota</taxon>
        <taxon>Gammaproteobacteria</taxon>
        <taxon>Pseudomonadales</taxon>
        <taxon>Pseudomonadaceae</taxon>
        <taxon>Pseudomonas</taxon>
        <taxon>Pseudomonas amygdali</taxon>
    </lineage>
</organism>
<reference evidence="10 11" key="1">
    <citation type="submission" date="2015-09" db="EMBL/GenBank/DDBJ databases">
        <title>Genome announcement of multiple Pseudomonas syringae strains.</title>
        <authorList>
            <person name="Thakur S."/>
            <person name="Wang P.W."/>
            <person name="Gong Y."/>
            <person name="Weir B.S."/>
            <person name="Guttman D.S."/>
        </authorList>
    </citation>
    <scope>NUCLEOTIDE SEQUENCE [LARGE SCALE GENOMIC DNA]</scope>
    <source>
        <strain evidence="10 11">ICMP3507</strain>
    </source>
</reference>
<dbReference type="InterPro" id="IPR052157">
    <property type="entry name" value="BCAA_transport_permease"/>
</dbReference>
<sequence length="316" mass="34609">MVRARFRQCAATGSDGMTLDTLVMQVFSGFSLFSVLVLMALGLTIVFGLMGVINMAHGELMAMGSYMTYVTSVVFQRYFPELMGWYFIIGIGMAFVVTFAFGLLLERCFIRFMYNRPLDTLLATWGLSLVLQQLFRQVFGPKEVSVPTVQWLQGAWKISDGLELPLNRIFIIGLTFVIAAAVFLFLYRSRWGLRIRAVTQNRAMAGAAGINTARVDSVTFALGCGLAGIAGSSFTMLASTGPVSGQQYLVDTFIVVVFGGVESLLGTFLSAFAIGQTQISLEYLTTGSMAKAITLLVVIVLLFFRPNGLFATKVRR</sequence>